<comment type="caution">
    <text evidence="1">The sequence shown here is derived from an EMBL/GenBank/DDBJ whole genome shotgun (WGS) entry which is preliminary data.</text>
</comment>
<reference evidence="1 2" key="1">
    <citation type="submission" date="2016-07" db="EMBL/GenBank/DDBJ databases">
        <title>Pervasive Adenine N6-methylation of Active Genes in Fungi.</title>
        <authorList>
            <consortium name="DOE Joint Genome Institute"/>
            <person name="Mondo S.J."/>
            <person name="Dannebaum R.O."/>
            <person name="Kuo R.C."/>
            <person name="Labutti K."/>
            <person name="Haridas S."/>
            <person name="Kuo A."/>
            <person name="Salamov A."/>
            <person name="Ahrendt S.R."/>
            <person name="Lipzen A."/>
            <person name="Sullivan W."/>
            <person name="Andreopoulos W.B."/>
            <person name="Clum A."/>
            <person name="Lindquist E."/>
            <person name="Daum C."/>
            <person name="Ramamoorthy G.K."/>
            <person name="Gryganskyi A."/>
            <person name="Culley D."/>
            <person name="Magnuson J.K."/>
            <person name="James T.Y."/>
            <person name="O'Malley M.A."/>
            <person name="Stajich J.E."/>
            <person name="Spatafora J.W."/>
            <person name="Visel A."/>
            <person name="Grigoriev I.V."/>
        </authorList>
    </citation>
    <scope>NUCLEOTIDE SEQUENCE [LARGE SCALE GENOMIC DNA]</scope>
    <source>
        <strain evidence="1 2">JEL800</strain>
    </source>
</reference>
<protein>
    <submittedName>
        <fullName evidence="1">Glycosyl transferase</fullName>
    </submittedName>
</protein>
<dbReference type="Pfam" id="PF04724">
    <property type="entry name" value="Glyco_transf_17"/>
    <property type="match status" value="1"/>
</dbReference>
<dbReference type="GO" id="GO:0003830">
    <property type="term" value="F:beta-1,4-mannosylglycoprotein 4-beta-N-acetylglucosaminyltransferase activity"/>
    <property type="evidence" value="ECO:0007669"/>
    <property type="project" value="InterPro"/>
</dbReference>
<name>A0A1Y2B341_9FUNG</name>
<evidence type="ECO:0000313" key="1">
    <source>
        <dbReference type="EMBL" id="ORY29258.1"/>
    </source>
</evidence>
<dbReference type="PANTHER" id="PTHR12224:SF0">
    <property type="entry name" value="BETA-1,4-MANNOSYL-GLYCOPROTEIN 4-BETA-N-ACETYLGLUCOSAMINYLTRANSFERASE"/>
    <property type="match status" value="1"/>
</dbReference>
<dbReference type="STRING" id="329046.A0A1Y2B341"/>
<dbReference type="AlphaFoldDB" id="A0A1Y2B341"/>
<organism evidence="1 2">
    <name type="scientific">Rhizoclosmatium globosum</name>
    <dbReference type="NCBI Taxonomy" id="329046"/>
    <lineage>
        <taxon>Eukaryota</taxon>
        <taxon>Fungi</taxon>
        <taxon>Fungi incertae sedis</taxon>
        <taxon>Chytridiomycota</taxon>
        <taxon>Chytridiomycota incertae sedis</taxon>
        <taxon>Chytridiomycetes</taxon>
        <taxon>Chytridiales</taxon>
        <taxon>Chytriomycetaceae</taxon>
        <taxon>Rhizoclosmatium</taxon>
    </lineage>
</organism>
<dbReference type="OrthoDB" id="6474464at2759"/>
<keyword evidence="2" id="KW-1185">Reference proteome</keyword>
<dbReference type="GO" id="GO:0006044">
    <property type="term" value="P:N-acetylglucosamine metabolic process"/>
    <property type="evidence" value="ECO:0007669"/>
    <property type="project" value="TreeGrafter"/>
</dbReference>
<dbReference type="EMBL" id="MCGO01000089">
    <property type="protein sequence ID" value="ORY29258.1"/>
    <property type="molecule type" value="Genomic_DNA"/>
</dbReference>
<sequence length="349" mass="39514">MITLRKKTLSIGLVIALVLVLFGLLSNPRLAHIATYATRPLWDSPPFGQNFSVVAFVPPPPNVNPALLCNAHGWQPAVNQTKLMNVVDYFVVVESSKTFTGLPKELVFEKNKARFDFVKDKIRHVPLELDQYKPTDDPFKTESEMRGRTTMYLREKAGLGPGDRVIMSDVDEIPSESAIRLIKACGAGVPEKLHLRMRNFLYSFDFQQDANHWRAKIVTTPPASVGLDKFFYKHSKESDIILSDAGWHCSFCFPRISDFIFKMKAYSHADRVSSAHLLDPNRIQRVICEGTDIFDMLPEAYSFKELAWKWGPLKRLESAVSVPKYLVESVALGDTRFSYLLPGGCVRKE</sequence>
<dbReference type="Proteomes" id="UP000193642">
    <property type="component" value="Unassembled WGS sequence"/>
</dbReference>
<dbReference type="PANTHER" id="PTHR12224">
    <property type="entry name" value="BETA-1,4-MANNOSYL-GLYCOPROTEIN BETA-1,4-N-ACETYLGLUCOSAMINYL-TRANSFERASE"/>
    <property type="match status" value="1"/>
</dbReference>
<evidence type="ECO:0000313" key="2">
    <source>
        <dbReference type="Proteomes" id="UP000193642"/>
    </source>
</evidence>
<keyword evidence="1" id="KW-0808">Transferase</keyword>
<gene>
    <name evidence="1" type="ORF">BCR33DRAFT_772569</name>
</gene>
<accession>A0A1Y2B341</accession>
<proteinExistence type="predicted"/>
<dbReference type="GO" id="GO:0016020">
    <property type="term" value="C:membrane"/>
    <property type="evidence" value="ECO:0007669"/>
    <property type="project" value="InterPro"/>
</dbReference>
<dbReference type="InterPro" id="IPR006813">
    <property type="entry name" value="Glyco_trans_17"/>
</dbReference>